<dbReference type="InterPro" id="IPR001938">
    <property type="entry name" value="Thaumatin"/>
</dbReference>
<dbReference type="SMART" id="SM00205">
    <property type="entry name" value="THN"/>
    <property type="match status" value="1"/>
</dbReference>
<sequence>MSALLILPVLLLISLASPAAAQYPAMTLTVVNNCPFPICPAIAPNAGHDILERGGFCLPTLSHRSFPAPTNHWSGRIWARTDCTHTGTHFSCATGDCGGRLECSGLAGAPPSTLAQITLHHGGHRDLASYGVSLVDGFNVGMTITPHEGRGLCPVVGCREDLLTTCPPELQLKVPASGGRVVGCKSGCEAFGTDELCCRNMYNSPRTCRASTYSEFFKHRCPATFTYAHDSPSLAHDCEGPKELKVIFCH</sequence>
<organism evidence="2 3">
    <name type="scientific">Platanthera guangdongensis</name>
    <dbReference type="NCBI Taxonomy" id="2320717"/>
    <lineage>
        <taxon>Eukaryota</taxon>
        <taxon>Viridiplantae</taxon>
        <taxon>Streptophyta</taxon>
        <taxon>Embryophyta</taxon>
        <taxon>Tracheophyta</taxon>
        <taxon>Spermatophyta</taxon>
        <taxon>Magnoliopsida</taxon>
        <taxon>Liliopsida</taxon>
        <taxon>Asparagales</taxon>
        <taxon>Orchidaceae</taxon>
        <taxon>Orchidoideae</taxon>
        <taxon>Orchideae</taxon>
        <taxon>Orchidinae</taxon>
        <taxon>Platanthera</taxon>
    </lineage>
</organism>
<dbReference type="InterPro" id="IPR037176">
    <property type="entry name" value="Osmotin/thaumatin-like_sf"/>
</dbReference>
<accession>A0ABR2M1I2</accession>
<dbReference type="Gene3D" id="2.60.110.10">
    <property type="entry name" value="Thaumatin"/>
    <property type="match status" value="1"/>
</dbReference>
<dbReference type="CDD" id="cd09218">
    <property type="entry name" value="TLP-PA"/>
    <property type="match status" value="1"/>
</dbReference>
<keyword evidence="1" id="KW-0732">Signal</keyword>
<dbReference type="Pfam" id="PF00314">
    <property type="entry name" value="Thaumatin"/>
    <property type="match status" value="1"/>
</dbReference>
<feature type="signal peptide" evidence="1">
    <location>
        <begin position="1"/>
        <end position="21"/>
    </location>
</feature>
<name>A0ABR2M1I2_9ASPA</name>
<protein>
    <recommendedName>
        <fullName evidence="4">Osmotin-like protein</fullName>
    </recommendedName>
</protein>
<dbReference type="Proteomes" id="UP001412067">
    <property type="component" value="Unassembled WGS sequence"/>
</dbReference>
<dbReference type="PROSITE" id="PS51367">
    <property type="entry name" value="THAUMATIN_2"/>
    <property type="match status" value="1"/>
</dbReference>
<evidence type="ECO:0000313" key="2">
    <source>
        <dbReference type="EMBL" id="KAK8955679.1"/>
    </source>
</evidence>
<comment type="caution">
    <text evidence="2">The sequence shown here is derived from an EMBL/GenBank/DDBJ whole genome shotgun (WGS) entry which is preliminary data.</text>
</comment>
<feature type="chain" id="PRO_5045201361" description="Osmotin-like protein" evidence="1">
    <location>
        <begin position="22"/>
        <end position="250"/>
    </location>
</feature>
<dbReference type="PANTHER" id="PTHR31048">
    <property type="entry name" value="OS03G0233200 PROTEIN"/>
    <property type="match status" value="1"/>
</dbReference>
<evidence type="ECO:0000256" key="1">
    <source>
        <dbReference type="SAM" id="SignalP"/>
    </source>
</evidence>
<keyword evidence="3" id="KW-1185">Reference proteome</keyword>
<reference evidence="2 3" key="1">
    <citation type="journal article" date="2022" name="Nat. Plants">
        <title>Genomes of leafy and leafless Platanthera orchids illuminate the evolution of mycoheterotrophy.</title>
        <authorList>
            <person name="Li M.H."/>
            <person name="Liu K.W."/>
            <person name="Li Z."/>
            <person name="Lu H.C."/>
            <person name="Ye Q.L."/>
            <person name="Zhang D."/>
            <person name="Wang J.Y."/>
            <person name="Li Y.F."/>
            <person name="Zhong Z.M."/>
            <person name="Liu X."/>
            <person name="Yu X."/>
            <person name="Liu D.K."/>
            <person name="Tu X.D."/>
            <person name="Liu B."/>
            <person name="Hao Y."/>
            <person name="Liao X.Y."/>
            <person name="Jiang Y.T."/>
            <person name="Sun W.H."/>
            <person name="Chen J."/>
            <person name="Chen Y.Q."/>
            <person name="Ai Y."/>
            <person name="Zhai J.W."/>
            <person name="Wu S.S."/>
            <person name="Zhou Z."/>
            <person name="Hsiao Y.Y."/>
            <person name="Wu W.L."/>
            <person name="Chen Y.Y."/>
            <person name="Lin Y.F."/>
            <person name="Hsu J.L."/>
            <person name="Li C.Y."/>
            <person name="Wang Z.W."/>
            <person name="Zhao X."/>
            <person name="Zhong W.Y."/>
            <person name="Ma X.K."/>
            <person name="Ma L."/>
            <person name="Huang J."/>
            <person name="Chen G.Z."/>
            <person name="Huang M.Z."/>
            <person name="Huang L."/>
            <person name="Peng D.H."/>
            <person name="Luo Y.B."/>
            <person name="Zou S.Q."/>
            <person name="Chen S.P."/>
            <person name="Lan S."/>
            <person name="Tsai W.C."/>
            <person name="Van de Peer Y."/>
            <person name="Liu Z.J."/>
        </authorList>
    </citation>
    <scope>NUCLEOTIDE SEQUENCE [LARGE SCALE GENOMIC DNA]</scope>
    <source>
        <strain evidence="2">Lor288</strain>
    </source>
</reference>
<evidence type="ECO:0000313" key="3">
    <source>
        <dbReference type="Proteomes" id="UP001412067"/>
    </source>
</evidence>
<proteinExistence type="predicted"/>
<dbReference type="PIRSF" id="PIRSF002703">
    <property type="entry name" value="Thaumatin"/>
    <property type="match status" value="1"/>
</dbReference>
<evidence type="ECO:0008006" key="4">
    <source>
        <dbReference type="Google" id="ProtNLM"/>
    </source>
</evidence>
<dbReference type="EMBL" id="JBBWWR010000013">
    <property type="protein sequence ID" value="KAK8955679.1"/>
    <property type="molecule type" value="Genomic_DNA"/>
</dbReference>
<gene>
    <name evidence="2" type="ORF">KSP40_PGU021037</name>
</gene>
<dbReference type="PRINTS" id="PR00347">
    <property type="entry name" value="THAUMATIN"/>
</dbReference>
<dbReference type="SUPFAM" id="SSF49870">
    <property type="entry name" value="Osmotin, thaumatin-like protein"/>
    <property type="match status" value="1"/>
</dbReference>